<keyword evidence="2" id="KW-1185">Reference proteome</keyword>
<evidence type="ECO:0000313" key="2">
    <source>
        <dbReference type="Proteomes" id="UP000801492"/>
    </source>
</evidence>
<dbReference type="EMBL" id="VTPC01090705">
    <property type="protein sequence ID" value="KAF2881711.1"/>
    <property type="molecule type" value="Genomic_DNA"/>
</dbReference>
<dbReference type="PANTHER" id="PTHR10773:SF19">
    <property type="match status" value="1"/>
</dbReference>
<organism evidence="1 2">
    <name type="scientific">Ignelater luminosus</name>
    <name type="common">Cucubano</name>
    <name type="synonym">Pyrophorus luminosus</name>
    <dbReference type="NCBI Taxonomy" id="2038154"/>
    <lineage>
        <taxon>Eukaryota</taxon>
        <taxon>Metazoa</taxon>
        <taxon>Ecdysozoa</taxon>
        <taxon>Arthropoda</taxon>
        <taxon>Hexapoda</taxon>
        <taxon>Insecta</taxon>
        <taxon>Pterygota</taxon>
        <taxon>Neoptera</taxon>
        <taxon>Endopterygota</taxon>
        <taxon>Coleoptera</taxon>
        <taxon>Polyphaga</taxon>
        <taxon>Elateriformia</taxon>
        <taxon>Elateroidea</taxon>
        <taxon>Elateridae</taxon>
        <taxon>Agrypninae</taxon>
        <taxon>Pyrophorini</taxon>
        <taxon>Ignelater</taxon>
    </lineage>
</organism>
<comment type="caution">
    <text evidence="1">The sequence shown here is derived from an EMBL/GenBank/DDBJ whole genome shotgun (WGS) entry which is preliminary data.</text>
</comment>
<accession>A0A8K0CAF6</accession>
<dbReference type="PANTHER" id="PTHR10773">
    <property type="entry name" value="DNA-DIRECTED RNA POLYMERASES I, II, AND III SUBUNIT RPABC2"/>
    <property type="match status" value="1"/>
</dbReference>
<reference evidence="1" key="1">
    <citation type="submission" date="2019-08" db="EMBL/GenBank/DDBJ databases">
        <title>The genome of the North American firefly Photinus pyralis.</title>
        <authorList>
            <consortium name="Photinus pyralis genome working group"/>
            <person name="Fallon T.R."/>
            <person name="Sander Lower S.E."/>
            <person name="Weng J.-K."/>
        </authorList>
    </citation>
    <scope>NUCLEOTIDE SEQUENCE</scope>
    <source>
        <strain evidence="1">TRF0915ILg1</strain>
        <tissue evidence="1">Whole body</tissue>
    </source>
</reference>
<sequence>MANAPLNSEFNIRFFKPKKDQCKICTAYEQGSETIKHKIKQKYDSHINNNEVVRSLKDLNKDLAMNDKTVCVACFDLQKCLSPRSINLKKSRRTITEDLPKLLPIESKKLKGLLELCHNNDIPEIYHNFYFSLKSKESIGATNFEAEENTTDSDENFSDCE</sequence>
<dbReference type="OrthoDB" id="6762486at2759"/>
<dbReference type="Proteomes" id="UP000801492">
    <property type="component" value="Unassembled WGS sequence"/>
</dbReference>
<proteinExistence type="predicted"/>
<evidence type="ECO:0000313" key="1">
    <source>
        <dbReference type="EMBL" id="KAF2881711.1"/>
    </source>
</evidence>
<name>A0A8K0CAF6_IGNLU</name>
<gene>
    <name evidence="1" type="ORF">ILUMI_24459</name>
</gene>
<dbReference type="AlphaFoldDB" id="A0A8K0CAF6"/>
<protein>
    <submittedName>
        <fullName evidence="1">Uncharacterized protein</fullName>
    </submittedName>
</protein>